<evidence type="ECO:0000256" key="4">
    <source>
        <dbReference type="ARBA" id="ARBA00008661"/>
    </source>
</evidence>
<evidence type="ECO:0000256" key="7">
    <source>
        <dbReference type="ARBA" id="ARBA00022692"/>
    </source>
</evidence>
<evidence type="ECO:0000256" key="6">
    <source>
        <dbReference type="ARBA" id="ARBA00022679"/>
    </source>
</evidence>
<keyword evidence="5 13" id="KW-0328">Glycosyltransferase</keyword>
<keyword evidence="8" id="KW-0735">Signal-anchor</keyword>
<organism evidence="15 16">
    <name type="scientific">Genlisea aurea</name>
    <dbReference type="NCBI Taxonomy" id="192259"/>
    <lineage>
        <taxon>Eukaryota</taxon>
        <taxon>Viridiplantae</taxon>
        <taxon>Streptophyta</taxon>
        <taxon>Embryophyta</taxon>
        <taxon>Tracheophyta</taxon>
        <taxon>Spermatophyta</taxon>
        <taxon>Magnoliopsida</taxon>
        <taxon>eudicotyledons</taxon>
        <taxon>Gunneridae</taxon>
        <taxon>Pentapetalae</taxon>
        <taxon>asterids</taxon>
        <taxon>lamiids</taxon>
        <taxon>Lamiales</taxon>
        <taxon>Lentibulariaceae</taxon>
        <taxon>Genlisea</taxon>
    </lineage>
</organism>
<evidence type="ECO:0000256" key="10">
    <source>
        <dbReference type="ARBA" id="ARBA00023034"/>
    </source>
</evidence>
<evidence type="ECO:0000256" key="2">
    <source>
        <dbReference type="ARBA" id="ARBA00004323"/>
    </source>
</evidence>
<keyword evidence="16" id="KW-1185">Reference proteome</keyword>
<comment type="similarity">
    <text evidence="4 13">Belongs to the glycosyltransferase 31 family.</text>
</comment>
<accession>S8DEU4</accession>
<dbReference type="GO" id="GO:0030246">
    <property type="term" value="F:carbohydrate binding"/>
    <property type="evidence" value="ECO:0007669"/>
    <property type="project" value="InterPro"/>
</dbReference>
<dbReference type="GO" id="GO:0000139">
    <property type="term" value="C:Golgi membrane"/>
    <property type="evidence" value="ECO:0007669"/>
    <property type="project" value="UniProtKB-SubCell"/>
</dbReference>
<feature type="non-terminal residue" evidence="15">
    <location>
        <position position="355"/>
    </location>
</feature>
<dbReference type="OrthoDB" id="2139606at2759"/>
<dbReference type="Pfam" id="PF01762">
    <property type="entry name" value="Galactosyl_T"/>
    <property type="match status" value="1"/>
</dbReference>
<evidence type="ECO:0000256" key="11">
    <source>
        <dbReference type="ARBA" id="ARBA00023136"/>
    </source>
</evidence>
<keyword evidence="11" id="KW-0472">Membrane</keyword>
<dbReference type="CDD" id="cd00070">
    <property type="entry name" value="GLECT"/>
    <property type="match status" value="1"/>
</dbReference>
<dbReference type="EMBL" id="AUSU01006936">
    <property type="protein sequence ID" value="EPS61313.1"/>
    <property type="molecule type" value="Genomic_DNA"/>
</dbReference>
<evidence type="ECO:0000256" key="9">
    <source>
        <dbReference type="ARBA" id="ARBA00022989"/>
    </source>
</evidence>
<dbReference type="SMART" id="SM00276">
    <property type="entry name" value="GLECT"/>
    <property type="match status" value="1"/>
</dbReference>
<dbReference type="GO" id="GO:0008378">
    <property type="term" value="F:galactosyltransferase activity"/>
    <property type="evidence" value="ECO:0007669"/>
    <property type="project" value="UniProtKB-ARBA"/>
</dbReference>
<feature type="non-terminal residue" evidence="15">
    <location>
        <position position="1"/>
    </location>
</feature>
<evidence type="ECO:0000256" key="13">
    <source>
        <dbReference type="RuleBase" id="RU363063"/>
    </source>
</evidence>
<dbReference type="PANTHER" id="PTHR11214:SF3">
    <property type="entry name" value="BETA-1,3-GALACTOSYLTRANSFERASE 6"/>
    <property type="match status" value="1"/>
</dbReference>
<dbReference type="GO" id="GO:1901137">
    <property type="term" value="P:carbohydrate derivative biosynthetic process"/>
    <property type="evidence" value="ECO:0007669"/>
    <property type="project" value="UniProtKB-ARBA"/>
</dbReference>
<evidence type="ECO:0000256" key="8">
    <source>
        <dbReference type="ARBA" id="ARBA00022968"/>
    </source>
</evidence>
<keyword evidence="9" id="KW-1133">Transmembrane helix</keyword>
<dbReference type="Proteomes" id="UP000015453">
    <property type="component" value="Unassembled WGS sequence"/>
</dbReference>
<reference evidence="15 16" key="1">
    <citation type="journal article" date="2013" name="BMC Genomics">
        <title>The miniature genome of a carnivorous plant Genlisea aurea contains a low number of genes and short non-coding sequences.</title>
        <authorList>
            <person name="Leushkin E.V."/>
            <person name="Sutormin R.A."/>
            <person name="Nabieva E.R."/>
            <person name="Penin A.A."/>
            <person name="Kondrashov A.S."/>
            <person name="Logacheva M.D."/>
        </authorList>
    </citation>
    <scope>NUCLEOTIDE SEQUENCE [LARGE SCALE GENOMIC DNA]</scope>
</reference>
<dbReference type="SMART" id="SM00908">
    <property type="entry name" value="Gal-bind_lectin"/>
    <property type="match status" value="1"/>
</dbReference>
<comment type="cofactor">
    <cofactor evidence="1 13">
        <name>Mn(2+)</name>
        <dbReference type="ChEBI" id="CHEBI:29035"/>
    </cofactor>
</comment>
<dbReference type="InterPro" id="IPR001079">
    <property type="entry name" value="Galectin_CRD"/>
</dbReference>
<dbReference type="Gene3D" id="2.60.120.200">
    <property type="match status" value="1"/>
</dbReference>
<evidence type="ECO:0000259" key="14">
    <source>
        <dbReference type="PROSITE" id="PS51304"/>
    </source>
</evidence>
<proteinExistence type="inferred from homology"/>
<dbReference type="Pfam" id="PF00337">
    <property type="entry name" value="Gal-bind_lectin"/>
    <property type="match status" value="1"/>
</dbReference>
<keyword evidence="6" id="KW-0808">Transferase</keyword>
<comment type="caution">
    <text evidence="15">The sequence shown here is derived from an EMBL/GenBank/DDBJ whole genome shotgun (WGS) entry which is preliminary data.</text>
</comment>
<dbReference type="EC" id="2.4.1.-" evidence="13"/>
<evidence type="ECO:0000256" key="5">
    <source>
        <dbReference type="ARBA" id="ARBA00022676"/>
    </source>
</evidence>
<evidence type="ECO:0000256" key="12">
    <source>
        <dbReference type="ARBA" id="ARBA00023211"/>
    </source>
</evidence>
<dbReference type="InterPro" id="IPR002659">
    <property type="entry name" value="Glyco_trans_31"/>
</dbReference>
<keyword evidence="7" id="KW-0812">Transmembrane</keyword>
<dbReference type="SUPFAM" id="SSF49899">
    <property type="entry name" value="Concanavalin A-like lectins/glucanases"/>
    <property type="match status" value="1"/>
</dbReference>
<evidence type="ECO:0000256" key="3">
    <source>
        <dbReference type="ARBA" id="ARBA00004922"/>
    </source>
</evidence>
<evidence type="ECO:0000256" key="1">
    <source>
        <dbReference type="ARBA" id="ARBA00001936"/>
    </source>
</evidence>
<dbReference type="PANTHER" id="PTHR11214">
    <property type="entry name" value="BETA-1,3-N-ACETYLGLUCOSAMINYLTRANSFERASE"/>
    <property type="match status" value="1"/>
</dbReference>
<evidence type="ECO:0000313" key="16">
    <source>
        <dbReference type="Proteomes" id="UP000015453"/>
    </source>
</evidence>
<name>S8DEU4_9LAMI</name>
<keyword evidence="10 13" id="KW-0333">Golgi apparatus</keyword>
<dbReference type="UniPathway" id="UPA00378"/>
<feature type="domain" description="Galectin" evidence="14">
    <location>
        <begin position="1"/>
        <end position="182"/>
    </location>
</feature>
<dbReference type="PROSITE" id="PS51304">
    <property type="entry name" value="GALECTIN"/>
    <property type="match status" value="1"/>
</dbReference>
<sequence>FRLRIPCGLAHGSSVTVIGIPTDDGNFRVDLIGGEEDGNFNHPPPIIVRYEVRLRGDDRSSQEPVIFQNTRSKTHQWGREERCPDNEATKNNGTNLRTTVDGFEKCNEMVGKKGVEENSKKYFPFQQNDLFAATLRINSDGIQTTVDGKHVTSFGFRGSLEPWLVSEVRISGDVGLLSVIASGLPTSEEFENMTDSESLKAIPINDTKKPDLLIGVVSTANNFERRMAVRRSWMQYPQVKSGDVAVRFFVGLHKNQMVNKELWREATIYRDVQLLPFVEYYSLLTLKTIAICISGSEIVSANYIMKTDDDSFVRIDGILNSLRKANASRGLFYGHMNFNSLPNRDPTDKWYITDE</sequence>
<dbReference type="Gene3D" id="3.90.550.50">
    <property type="match status" value="1"/>
</dbReference>
<protein>
    <recommendedName>
        <fullName evidence="13">Hexosyltransferase</fullName>
        <ecNumber evidence="13">2.4.1.-</ecNumber>
    </recommendedName>
</protein>
<comment type="pathway">
    <text evidence="3">Protein modification; protein glycosylation.</text>
</comment>
<dbReference type="InterPro" id="IPR013320">
    <property type="entry name" value="ConA-like_dom_sf"/>
</dbReference>
<gene>
    <name evidence="15" type="ORF">M569_13485</name>
</gene>
<comment type="subcellular location">
    <subcellularLocation>
        <location evidence="2 13">Golgi apparatus membrane</location>
        <topology evidence="2 13">Single-pass type II membrane protein</topology>
    </subcellularLocation>
</comment>
<keyword evidence="12 13" id="KW-0464">Manganese</keyword>
<evidence type="ECO:0000313" key="15">
    <source>
        <dbReference type="EMBL" id="EPS61313.1"/>
    </source>
</evidence>
<dbReference type="AlphaFoldDB" id="S8DEU4"/>